<gene>
    <name evidence="6" type="ORF">ACFO8M_14315</name>
</gene>
<reference evidence="7" key="1">
    <citation type="journal article" date="2019" name="Int. J. Syst. Evol. Microbiol.">
        <title>The Global Catalogue of Microorganisms (GCM) 10K type strain sequencing project: providing services to taxonomists for standard genome sequencing and annotation.</title>
        <authorList>
            <consortium name="The Broad Institute Genomics Platform"/>
            <consortium name="The Broad Institute Genome Sequencing Center for Infectious Disease"/>
            <person name="Wu L."/>
            <person name="Ma J."/>
        </authorList>
    </citation>
    <scope>NUCLEOTIDE SEQUENCE [LARGE SCALE GENOMIC DNA]</scope>
    <source>
        <strain evidence="7">CGMCC 4.7396</strain>
    </source>
</reference>
<dbReference type="PANTHER" id="PTHR30055:SF234">
    <property type="entry name" value="HTH-TYPE TRANSCRIPTIONAL REGULATOR BETI"/>
    <property type="match status" value="1"/>
</dbReference>
<evidence type="ECO:0000313" key="7">
    <source>
        <dbReference type="Proteomes" id="UP001595712"/>
    </source>
</evidence>
<dbReference type="Proteomes" id="UP001595712">
    <property type="component" value="Unassembled WGS sequence"/>
</dbReference>
<dbReference type="PROSITE" id="PS50977">
    <property type="entry name" value="HTH_TETR_2"/>
    <property type="match status" value="1"/>
</dbReference>
<dbReference type="InterPro" id="IPR050109">
    <property type="entry name" value="HTH-type_TetR-like_transc_reg"/>
</dbReference>
<dbReference type="EMBL" id="JBHRWO010000011">
    <property type="protein sequence ID" value="MFC3493651.1"/>
    <property type="molecule type" value="Genomic_DNA"/>
</dbReference>
<comment type="caution">
    <text evidence="6">The sequence shown here is derived from an EMBL/GenBank/DDBJ whole genome shotgun (WGS) entry which is preliminary data.</text>
</comment>
<proteinExistence type="predicted"/>
<evidence type="ECO:0000256" key="4">
    <source>
        <dbReference type="PROSITE-ProRule" id="PRU00335"/>
    </source>
</evidence>
<keyword evidence="7" id="KW-1185">Reference proteome</keyword>
<evidence type="ECO:0000256" key="3">
    <source>
        <dbReference type="ARBA" id="ARBA00023163"/>
    </source>
</evidence>
<keyword evidence="1" id="KW-0805">Transcription regulation</keyword>
<dbReference type="RefSeq" id="WP_387976460.1">
    <property type="nucleotide sequence ID" value="NZ_JBHRWO010000011.1"/>
</dbReference>
<feature type="domain" description="HTH tetR-type" evidence="5">
    <location>
        <begin position="12"/>
        <end position="73"/>
    </location>
</feature>
<dbReference type="InterPro" id="IPR001647">
    <property type="entry name" value="HTH_TetR"/>
</dbReference>
<evidence type="ECO:0000256" key="1">
    <source>
        <dbReference type="ARBA" id="ARBA00023015"/>
    </source>
</evidence>
<organism evidence="6 7">
    <name type="scientific">Glycomyces rhizosphaerae</name>
    <dbReference type="NCBI Taxonomy" id="2054422"/>
    <lineage>
        <taxon>Bacteria</taxon>
        <taxon>Bacillati</taxon>
        <taxon>Actinomycetota</taxon>
        <taxon>Actinomycetes</taxon>
        <taxon>Glycomycetales</taxon>
        <taxon>Glycomycetaceae</taxon>
        <taxon>Glycomyces</taxon>
    </lineage>
</organism>
<evidence type="ECO:0000259" key="5">
    <source>
        <dbReference type="PROSITE" id="PS50977"/>
    </source>
</evidence>
<keyword evidence="3" id="KW-0804">Transcription</keyword>
<name>A0ABV7Q052_9ACTN</name>
<protein>
    <submittedName>
        <fullName evidence="6">TetR/AcrR family transcriptional regulator</fullName>
    </submittedName>
</protein>
<sequence length="215" mass="23231">MSGTTARGSRAAATREAILDAAERLYAEHGVAAVSGRQISEAAGQGNNTAVGYHFGTKTDLVRAIVQRHMEPMERLRIARLDAIGDSDRLRDWVECFVLPTTEHLGSLGDPTWFARFAAQVLTDPALRVIVEEQSFRAPSIQRIKAGLDRCLADLPATARAERDDMIRELMVVVPAVREASIAAGRPTSRATWHDAGVGLVDAIVGLYLADVTAT</sequence>
<evidence type="ECO:0000256" key="2">
    <source>
        <dbReference type="ARBA" id="ARBA00023125"/>
    </source>
</evidence>
<dbReference type="PANTHER" id="PTHR30055">
    <property type="entry name" value="HTH-TYPE TRANSCRIPTIONAL REGULATOR RUTR"/>
    <property type="match status" value="1"/>
</dbReference>
<dbReference type="Pfam" id="PF00440">
    <property type="entry name" value="TetR_N"/>
    <property type="match status" value="1"/>
</dbReference>
<keyword evidence="2 4" id="KW-0238">DNA-binding</keyword>
<accession>A0ABV7Q052</accession>
<evidence type="ECO:0000313" key="6">
    <source>
        <dbReference type="EMBL" id="MFC3493651.1"/>
    </source>
</evidence>
<dbReference type="InterPro" id="IPR009057">
    <property type="entry name" value="Homeodomain-like_sf"/>
</dbReference>
<dbReference type="SUPFAM" id="SSF46689">
    <property type="entry name" value="Homeodomain-like"/>
    <property type="match status" value="1"/>
</dbReference>
<dbReference type="Gene3D" id="1.10.357.10">
    <property type="entry name" value="Tetracycline Repressor, domain 2"/>
    <property type="match status" value="1"/>
</dbReference>
<comment type="caution">
    <text evidence="4">Lacks conserved residue(s) required for the propagation of feature annotation.</text>
</comment>